<gene>
    <name evidence="2" type="ORF">F2P81_002855</name>
</gene>
<feature type="region of interest" description="Disordered" evidence="1">
    <location>
        <begin position="192"/>
        <end position="221"/>
    </location>
</feature>
<accession>A0A6A4TFJ5</accession>
<reference evidence="2 3" key="1">
    <citation type="submission" date="2019-06" db="EMBL/GenBank/DDBJ databases">
        <title>Draft genomes of female and male turbot (Scophthalmus maximus).</title>
        <authorList>
            <person name="Xu H."/>
            <person name="Xu X.-W."/>
            <person name="Shao C."/>
            <person name="Chen S."/>
        </authorList>
    </citation>
    <scope>NUCLEOTIDE SEQUENCE [LARGE SCALE GENOMIC DNA]</scope>
    <source>
        <strain evidence="2">Ysfricsl-2016a</strain>
        <tissue evidence="2">Blood</tissue>
    </source>
</reference>
<protein>
    <submittedName>
        <fullName evidence="2">Uncharacterized protein</fullName>
    </submittedName>
</protein>
<organism evidence="2 3">
    <name type="scientific">Scophthalmus maximus</name>
    <name type="common">Turbot</name>
    <name type="synonym">Psetta maxima</name>
    <dbReference type="NCBI Taxonomy" id="52904"/>
    <lineage>
        <taxon>Eukaryota</taxon>
        <taxon>Metazoa</taxon>
        <taxon>Chordata</taxon>
        <taxon>Craniata</taxon>
        <taxon>Vertebrata</taxon>
        <taxon>Euteleostomi</taxon>
        <taxon>Actinopterygii</taxon>
        <taxon>Neopterygii</taxon>
        <taxon>Teleostei</taxon>
        <taxon>Neoteleostei</taxon>
        <taxon>Acanthomorphata</taxon>
        <taxon>Carangaria</taxon>
        <taxon>Pleuronectiformes</taxon>
        <taxon>Pleuronectoidei</taxon>
        <taxon>Scophthalmidae</taxon>
        <taxon>Scophthalmus</taxon>
    </lineage>
</organism>
<evidence type="ECO:0000313" key="3">
    <source>
        <dbReference type="Proteomes" id="UP000438429"/>
    </source>
</evidence>
<name>A0A6A4TFJ5_SCOMX</name>
<dbReference type="EMBL" id="VEVO01000002">
    <property type="protein sequence ID" value="KAF0046326.1"/>
    <property type="molecule type" value="Genomic_DNA"/>
</dbReference>
<proteinExistence type="predicted"/>
<comment type="caution">
    <text evidence="2">The sequence shown here is derived from an EMBL/GenBank/DDBJ whole genome shotgun (WGS) entry which is preliminary data.</text>
</comment>
<dbReference type="AlphaFoldDB" id="A0A6A4TFJ5"/>
<evidence type="ECO:0000313" key="2">
    <source>
        <dbReference type="EMBL" id="KAF0046326.1"/>
    </source>
</evidence>
<dbReference type="Proteomes" id="UP000438429">
    <property type="component" value="Unassembled WGS sequence"/>
</dbReference>
<evidence type="ECO:0000256" key="1">
    <source>
        <dbReference type="SAM" id="MobiDB-lite"/>
    </source>
</evidence>
<sequence>MTSLRRLYDVSTTTLRRHYDDTTTSLRRLYGDTTTSLLRHYDVSTTTLRRHYDVSTTTLPRHYHVSTTTLRQHYDITTTSLRRQTLRQAGAVVPIQSVSMSTEADVRTIRNFSAEMFASSVSMATGAGRRTNCEDTRTKTTSDQTVVNFHRDVSAHEGLSYLCRSCIRGNEADICRRRSRRGECRSLRSYRETRGSDLPLRTTSRKGNILPPGRTEDQVLK</sequence>